<evidence type="ECO:0000256" key="6">
    <source>
        <dbReference type="ARBA" id="ARBA00024641"/>
    </source>
</evidence>
<dbReference type="PIRSF" id="PIRSF003336">
    <property type="entry name" value="RadB"/>
    <property type="match status" value="1"/>
</dbReference>
<proteinExistence type="inferred from homology"/>
<evidence type="ECO:0000256" key="2">
    <source>
        <dbReference type="ARBA" id="ARBA00018143"/>
    </source>
</evidence>
<dbReference type="HAMAP" id="MF_00350">
    <property type="entry name" value="RadB"/>
    <property type="match status" value="1"/>
</dbReference>
<evidence type="ECO:0000313" key="9">
    <source>
        <dbReference type="EMBL" id="WEL19107.1"/>
    </source>
</evidence>
<keyword evidence="10" id="KW-1185">Reference proteome</keyword>
<dbReference type="Gene3D" id="3.40.50.300">
    <property type="entry name" value="P-loop containing nucleotide triphosphate hydrolases"/>
    <property type="match status" value="1"/>
</dbReference>
<dbReference type="GeneID" id="98290117"/>
<dbReference type="Pfam" id="PF08423">
    <property type="entry name" value="Rad51"/>
    <property type="match status" value="1"/>
</dbReference>
<dbReference type="InterPro" id="IPR011939">
    <property type="entry name" value="DNA_repair_and_recomb_RadB"/>
</dbReference>
<dbReference type="Proteomes" id="UP001218034">
    <property type="component" value="Chromosome"/>
</dbReference>
<accession>A0ABY8CD46</accession>
<keyword evidence="7" id="KW-0227">DNA damage</keyword>
<evidence type="ECO:0000256" key="4">
    <source>
        <dbReference type="ARBA" id="ARBA00022840"/>
    </source>
</evidence>
<dbReference type="PANTHER" id="PTHR22942">
    <property type="entry name" value="RECA/RAD51/RADA DNA STRAND-PAIRING FAMILY MEMBER"/>
    <property type="match status" value="1"/>
</dbReference>
<keyword evidence="4 7" id="KW-0067">ATP-binding</keyword>
<protein>
    <recommendedName>
        <fullName evidence="2 7">DNA repair and recombination protein RadB</fullName>
    </recommendedName>
</protein>
<dbReference type="PROSITE" id="PS50162">
    <property type="entry name" value="RECA_2"/>
    <property type="match status" value="1"/>
</dbReference>
<comment type="similarity">
    <text evidence="1 7">Belongs to the eukaryotic RecA-like protein family. RadB subfamily.</text>
</comment>
<evidence type="ECO:0000259" key="8">
    <source>
        <dbReference type="PROSITE" id="PS50162"/>
    </source>
</evidence>
<dbReference type="InterPro" id="IPR013632">
    <property type="entry name" value="Rad51_C"/>
</dbReference>
<evidence type="ECO:0000256" key="7">
    <source>
        <dbReference type="HAMAP-Rule" id="MF_00350"/>
    </source>
</evidence>
<dbReference type="InterPro" id="IPR020588">
    <property type="entry name" value="RecA_ATP-bd"/>
</dbReference>
<dbReference type="InterPro" id="IPR027417">
    <property type="entry name" value="P-loop_NTPase"/>
</dbReference>
<dbReference type="RefSeq" id="WP_347721979.1">
    <property type="nucleotide sequence ID" value="NZ_CP104395.1"/>
</dbReference>
<gene>
    <name evidence="9" type="primary">recA2</name>
    <name evidence="7" type="synonym">radB</name>
    <name evidence="9" type="ORF">SVXNc_0075</name>
</gene>
<keyword evidence="7" id="KW-0233">DNA recombination</keyword>
<feature type="domain" description="RecA family profile 1" evidence="8">
    <location>
        <begin position="2"/>
        <end position="159"/>
    </location>
</feature>
<dbReference type="SMART" id="SM00382">
    <property type="entry name" value="AAA"/>
    <property type="match status" value="1"/>
</dbReference>
<dbReference type="EMBL" id="CP104395">
    <property type="protein sequence ID" value="WEL19107.1"/>
    <property type="molecule type" value="Genomic_DNA"/>
</dbReference>
<dbReference type="PANTHER" id="PTHR22942:SF47">
    <property type="entry name" value="DNA REPAIR AND RECOMBINATION PROTEIN RADB"/>
    <property type="match status" value="1"/>
</dbReference>
<evidence type="ECO:0000256" key="3">
    <source>
        <dbReference type="ARBA" id="ARBA00022741"/>
    </source>
</evidence>
<dbReference type="InterPro" id="IPR003593">
    <property type="entry name" value="AAA+_ATPase"/>
</dbReference>
<comment type="function">
    <text evidence="6 7">Involved in DNA repair and in homologous recombination. May regulate the cleavage reactions of the branch-structured DNA. Has a very weak ATPase activity that is not stimulated by DNA. Binds DNA but does not promote DNA strands exchange.</text>
</comment>
<keyword evidence="5 7" id="KW-0238">DNA-binding</keyword>
<organism evidence="9 10">
    <name type="scientific">Candidatus Nanohalococcus occultus</name>
    <dbReference type="NCBI Taxonomy" id="2978047"/>
    <lineage>
        <taxon>Archaea</taxon>
        <taxon>Candidatus Nanohalarchaeota</taxon>
        <taxon>Candidatus Nanohalarchaeota incertae sedis</taxon>
        <taxon>Candidatus Nanohalococcus</taxon>
    </lineage>
</organism>
<reference evidence="9 10" key="1">
    <citation type="submission" date="2022-09" db="EMBL/GenBank/DDBJ databases">
        <title>Xylan utilization by haloarchaea-nanohaloarchaea associations.</title>
        <authorList>
            <person name="Yakimov M."/>
        </authorList>
    </citation>
    <scope>NUCLEOTIDE SEQUENCE [LARGE SCALE GENOMIC DNA]</scope>
    <source>
        <strain evidence="9 10">SVXNc</strain>
    </source>
</reference>
<sequence length="228" mass="25332">MEVQRISTGSKPLDELLNGGLEKKVITNVFGESGTGKTNLCVQVAAEVAANGKKVIYIDTEGGFSPERFVQVASEDALEEVTMFEPLDFEQQENVLDSLEEAVDQETGLVVIDSLVSLYRLEVNDNNASDINQKLSGQLSELSKIARKHEIPVMVTNQVYSNFDGDGLELVGKDVPRYWSKCLLQLENDEKSLRTVAIEKHRSLPEGKTRRFQIVDDGLVEPEKKGLF</sequence>
<name>A0ABY8CD46_9ARCH</name>
<evidence type="ECO:0000256" key="1">
    <source>
        <dbReference type="ARBA" id="ARBA00006876"/>
    </source>
</evidence>
<dbReference type="NCBIfam" id="TIGR02237">
    <property type="entry name" value="recomb_radB"/>
    <property type="match status" value="1"/>
</dbReference>
<evidence type="ECO:0000256" key="5">
    <source>
        <dbReference type="ARBA" id="ARBA00023125"/>
    </source>
</evidence>
<evidence type="ECO:0000313" key="10">
    <source>
        <dbReference type="Proteomes" id="UP001218034"/>
    </source>
</evidence>
<keyword evidence="3 7" id="KW-0547">Nucleotide-binding</keyword>
<dbReference type="SUPFAM" id="SSF52540">
    <property type="entry name" value="P-loop containing nucleoside triphosphate hydrolases"/>
    <property type="match status" value="1"/>
</dbReference>